<keyword evidence="3" id="KW-1185">Reference proteome</keyword>
<evidence type="ECO:0000256" key="1">
    <source>
        <dbReference type="SAM" id="MobiDB-lite"/>
    </source>
</evidence>
<gene>
    <name evidence="2" type="ORF">WA026_023782</name>
</gene>
<accession>A0AAW1V3Q2</accession>
<proteinExistence type="predicted"/>
<dbReference type="AlphaFoldDB" id="A0AAW1V3Q2"/>
<reference evidence="2 3" key="1">
    <citation type="submission" date="2023-03" db="EMBL/GenBank/DDBJ databases">
        <title>Genome insight into feeding habits of ladybird beetles.</title>
        <authorList>
            <person name="Li H.-S."/>
            <person name="Huang Y.-H."/>
            <person name="Pang H."/>
        </authorList>
    </citation>
    <scope>NUCLEOTIDE SEQUENCE [LARGE SCALE GENOMIC DNA]</scope>
    <source>
        <strain evidence="2">SYSU_2023b</strain>
        <tissue evidence="2">Whole body</tissue>
    </source>
</reference>
<protein>
    <submittedName>
        <fullName evidence="2">Uncharacterized protein</fullName>
    </submittedName>
</protein>
<dbReference type="EMBL" id="JARQZJ010000119">
    <property type="protein sequence ID" value="KAK9887661.1"/>
    <property type="molecule type" value="Genomic_DNA"/>
</dbReference>
<sequence>MSHSTYLITTGDNIKLYHINDIRQSKANPMFKESQTSDVPIIENNPTVTNNVIPSVTNCNMKPYVESVSSPDSETPASSTSTSLNVTSKILEGHDTSSTSNNVTRSGRIVKVPCKLDL</sequence>
<comment type="caution">
    <text evidence="2">The sequence shown here is derived from an EMBL/GenBank/DDBJ whole genome shotgun (WGS) entry which is preliminary data.</text>
</comment>
<evidence type="ECO:0000313" key="3">
    <source>
        <dbReference type="Proteomes" id="UP001431783"/>
    </source>
</evidence>
<dbReference type="Proteomes" id="UP001431783">
    <property type="component" value="Unassembled WGS sequence"/>
</dbReference>
<name>A0AAW1V3Q2_9CUCU</name>
<feature type="compositionally biased region" description="Polar residues" evidence="1">
    <location>
        <begin position="67"/>
        <end position="88"/>
    </location>
</feature>
<feature type="region of interest" description="Disordered" evidence="1">
    <location>
        <begin position="65"/>
        <end position="104"/>
    </location>
</feature>
<evidence type="ECO:0000313" key="2">
    <source>
        <dbReference type="EMBL" id="KAK9887661.1"/>
    </source>
</evidence>
<organism evidence="2 3">
    <name type="scientific">Henosepilachna vigintioctopunctata</name>
    <dbReference type="NCBI Taxonomy" id="420089"/>
    <lineage>
        <taxon>Eukaryota</taxon>
        <taxon>Metazoa</taxon>
        <taxon>Ecdysozoa</taxon>
        <taxon>Arthropoda</taxon>
        <taxon>Hexapoda</taxon>
        <taxon>Insecta</taxon>
        <taxon>Pterygota</taxon>
        <taxon>Neoptera</taxon>
        <taxon>Endopterygota</taxon>
        <taxon>Coleoptera</taxon>
        <taxon>Polyphaga</taxon>
        <taxon>Cucujiformia</taxon>
        <taxon>Coccinelloidea</taxon>
        <taxon>Coccinellidae</taxon>
        <taxon>Epilachninae</taxon>
        <taxon>Epilachnini</taxon>
        <taxon>Henosepilachna</taxon>
    </lineage>
</organism>